<gene>
    <name evidence="2" type="ORF">A2847_00250</name>
</gene>
<dbReference type="EMBL" id="MHQD01000011">
    <property type="protein sequence ID" value="OGZ96465.1"/>
    <property type="molecule type" value="Genomic_DNA"/>
</dbReference>
<feature type="domain" description="Polymerase nucleotidyl transferase" evidence="1">
    <location>
        <begin position="26"/>
        <end position="87"/>
    </location>
</feature>
<dbReference type="AlphaFoldDB" id="A0A1G2KAQ4"/>
<dbReference type="Pfam" id="PF01909">
    <property type="entry name" value="NTP_transf_2"/>
    <property type="match status" value="1"/>
</dbReference>
<organism evidence="2 3">
    <name type="scientific">Candidatus Sungbacteria bacterium RIFCSPHIGHO2_01_FULL_50_25</name>
    <dbReference type="NCBI Taxonomy" id="1802265"/>
    <lineage>
        <taxon>Bacteria</taxon>
        <taxon>Candidatus Sungiibacteriota</taxon>
    </lineage>
</organism>
<reference evidence="2 3" key="1">
    <citation type="journal article" date="2016" name="Nat. Commun.">
        <title>Thousands of microbial genomes shed light on interconnected biogeochemical processes in an aquifer system.</title>
        <authorList>
            <person name="Anantharaman K."/>
            <person name="Brown C.T."/>
            <person name="Hug L.A."/>
            <person name="Sharon I."/>
            <person name="Castelle C.J."/>
            <person name="Probst A.J."/>
            <person name="Thomas B.C."/>
            <person name="Singh A."/>
            <person name="Wilkins M.J."/>
            <person name="Karaoz U."/>
            <person name="Brodie E.L."/>
            <person name="Williams K.H."/>
            <person name="Hubbard S.S."/>
            <person name="Banfield J.F."/>
        </authorList>
    </citation>
    <scope>NUCLEOTIDE SEQUENCE [LARGE SCALE GENOMIC DNA]</scope>
</reference>
<dbReference type="SUPFAM" id="SSF81301">
    <property type="entry name" value="Nucleotidyltransferase"/>
    <property type="match status" value="1"/>
</dbReference>
<evidence type="ECO:0000259" key="1">
    <source>
        <dbReference type="Pfam" id="PF01909"/>
    </source>
</evidence>
<dbReference type="InterPro" id="IPR043519">
    <property type="entry name" value="NT_sf"/>
</dbReference>
<evidence type="ECO:0000313" key="3">
    <source>
        <dbReference type="Proteomes" id="UP000178574"/>
    </source>
</evidence>
<name>A0A1G2KAQ4_9BACT</name>
<dbReference type="Proteomes" id="UP000178574">
    <property type="component" value="Unassembled WGS sequence"/>
</dbReference>
<dbReference type="CDD" id="cd05403">
    <property type="entry name" value="NT_KNTase_like"/>
    <property type="match status" value="1"/>
</dbReference>
<accession>A0A1G2KAQ4</accession>
<dbReference type="InterPro" id="IPR002934">
    <property type="entry name" value="Polymerase_NTP_transf_dom"/>
</dbReference>
<evidence type="ECO:0000313" key="2">
    <source>
        <dbReference type="EMBL" id="OGZ96465.1"/>
    </source>
</evidence>
<comment type="caution">
    <text evidence="2">The sequence shown here is derived from an EMBL/GenBank/DDBJ whole genome shotgun (WGS) entry which is preliminary data.</text>
</comment>
<dbReference type="Gene3D" id="3.30.460.10">
    <property type="entry name" value="Beta Polymerase, domain 2"/>
    <property type="match status" value="1"/>
</dbReference>
<sequence length="282" mass="32536">MGRVFSWSEVSRNEVPGVSSFMEVCREIERSFRGDDSIYGAVFFGSALNVRFTERSDLDCLVVYDDERYVAARDTLIRLQEFALSRYIPIEFVAVDDATARTGLHTIGPSLLWHLERAVDISGGAIKKDPLIFINHPASLCVSDVGDVLGYLRRKIYRFETGILNLPVMQPEEMRIFLQKVLESAVHIARKVTWLSTPRFPCDSKHEVITHYPVLATHRLRDIFQTLLDMDVLYSDELLRQLRDPNERRYLAVLDDIKRRAFWAREFARANAFFVANKFVAL</sequence>
<protein>
    <recommendedName>
        <fullName evidence="1">Polymerase nucleotidyl transferase domain-containing protein</fullName>
    </recommendedName>
</protein>
<dbReference type="GO" id="GO:0016779">
    <property type="term" value="F:nucleotidyltransferase activity"/>
    <property type="evidence" value="ECO:0007669"/>
    <property type="project" value="InterPro"/>
</dbReference>
<proteinExistence type="predicted"/>